<dbReference type="GO" id="GO:0006355">
    <property type="term" value="P:regulation of DNA-templated transcription"/>
    <property type="evidence" value="ECO:0007669"/>
    <property type="project" value="InterPro"/>
</dbReference>
<protein>
    <recommendedName>
        <fullName evidence="3">Glabrous enhancer-binding protein-like DBD domain-containing protein</fullName>
    </recommendedName>
</protein>
<feature type="region of interest" description="Disordered" evidence="2">
    <location>
        <begin position="1"/>
        <end position="163"/>
    </location>
</feature>
<gene>
    <name evidence="4" type="ORF">H6P81_015557</name>
</gene>
<name>A0AAV7E603_ARIFI</name>
<feature type="compositionally biased region" description="Pro residues" evidence="2">
    <location>
        <begin position="33"/>
        <end position="43"/>
    </location>
</feature>
<evidence type="ECO:0000256" key="1">
    <source>
        <dbReference type="ARBA" id="ARBA00010820"/>
    </source>
</evidence>
<feature type="compositionally biased region" description="Low complexity" evidence="2">
    <location>
        <begin position="64"/>
        <end position="74"/>
    </location>
</feature>
<organism evidence="4 5">
    <name type="scientific">Aristolochia fimbriata</name>
    <name type="common">White veined hardy Dutchman's pipe vine</name>
    <dbReference type="NCBI Taxonomy" id="158543"/>
    <lineage>
        <taxon>Eukaryota</taxon>
        <taxon>Viridiplantae</taxon>
        <taxon>Streptophyta</taxon>
        <taxon>Embryophyta</taxon>
        <taxon>Tracheophyta</taxon>
        <taxon>Spermatophyta</taxon>
        <taxon>Magnoliopsida</taxon>
        <taxon>Magnoliidae</taxon>
        <taxon>Piperales</taxon>
        <taxon>Aristolochiaceae</taxon>
        <taxon>Aristolochia</taxon>
    </lineage>
</organism>
<dbReference type="PANTHER" id="PTHR31662">
    <property type="entry name" value="BNAANNG10740D PROTEIN-RELATED"/>
    <property type="match status" value="1"/>
</dbReference>
<dbReference type="Proteomes" id="UP000825729">
    <property type="component" value="Unassembled WGS sequence"/>
</dbReference>
<evidence type="ECO:0000313" key="4">
    <source>
        <dbReference type="EMBL" id="KAG9444217.1"/>
    </source>
</evidence>
<feature type="region of interest" description="Disordered" evidence="2">
    <location>
        <begin position="256"/>
        <end position="309"/>
    </location>
</feature>
<reference evidence="4 5" key="1">
    <citation type="submission" date="2021-07" db="EMBL/GenBank/DDBJ databases">
        <title>The Aristolochia fimbriata genome: insights into angiosperm evolution, floral development and chemical biosynthesis.</title>
        <authorList>
            <person name="Jiao Y."/>
        </authorList>
    </citation>
    <scope>NUCLEOTIDE SEQUENCE [LARGE SCALE GENOMIC DNA]</scope>
    <source>
        <strain evidence="4">IBCAS-2021</strain>
        <tissue evidence="4">Leaf</tissue>
    </source>
</reference>
<dbReference type="EMBL" id="JAINDJ010000006">
    <property type="protein sequence ID" value="KAG9444217.1"/>
    <property type="molecule type" value="Genomic_DNA"/>
</dbReference>
<feature type="compositionally biased region" description="Acidic residues" evidence="2">
    <location>
        <begin position="75"/>
        <end position="85"/>
    </location>
</feature>
<evidence type="ECO:0000259" key="3">
    <source>
        <dbReference type="Pfam" id="PF04504"/>
    </source>
</evidence>
<sequence length="388" mass="42332">MAAHKKTYPPPPSESKSSGSGSEGSSEDESTESPPPGPPPSQTNPPAKKAIVPDSKPEAKPGNDEGSGSSLEGEGSVDEGSDDEATAATKPVKDSALETPGDSAESDSGSESESDSDNEAAAKVAVAKSVDARKRVVTGSGTGEGKPAKRARPSTPVAKSREDDEIAILTGMRDFVNKGSNPFTDATGFYEFVRESLSHHGDPEQVADTLRRLKGRYQSAQSRAKKGKITVPHEGNRKTIFELSKMIWNKRNGGVMEDSAVASPDGKNRKKRQSRSRKVLEFETESDVEKPEQKSVELANGRPGKELPNGHPANNLLFIYWKELQKDDTRGLKLMKEGLELLEPSVARMLEERWKKIEIAKLEILQKQRDLFQEQMKMVLDALKQQRR</sequence>
<evidence type="ECO:0000256" key="2">
    <source>
        <dbReference type="SAM" id="MobiDB-lite"/>
    </source>
</evidence>
<dbReference type="Pfam" id="PF04504">
    <property type="entry name" value="GeBP-like_DBD"/>
    <property type="match status" value="1"/>
</dbReference>
<dbReference type="GO" id="GO:0005634">
    <property type="term" value="C:nucleus"/>
    <property type="evidence" value="ECO:0007669"/>
    <property type="project" value="TreeGrafter"/>
</dbReference>
<comment type="caution">
    <text evidence="4">The sequence shown here is derived from an EMBL/GenBank/DDBJ whole genome shotgun (WGS) entry which is preliminary data.</text>
</comment>
<feature type="compositionally biased region" description="Acidic residues" evidence="2">
    <location>
        <begin position="104"/>
        <end position="118"/>
    </location>
</feature>
<proteinExistence type="inferred from homology"/>
<keyword evidence="5" id="KW-1185">Reference proteome</keyword>
<feature type="compositionally biased region" description="Low complexity" evidence="2">
    <location>
        <begin position="14"/>
        <end position="24"/>
    </location>
</feature>
<accession>A0AAV7E603</accession>
<feature type="domain" description="Glabrous enhancer-binding protein-like DBD" evidence="3">
    <location>
        <begin position="162"/>
        <end position="249"/>
    </location>
</feature>
<evidence type="ECO:0000313" key="5">
    <source>
        <dbReference type="Proteomes" id="UP000825729"/>
    </source>
</evidence>
<dbReference type="PANTHER" id="PTHR31662:SF33">
    <property type="entry name" value="DNA-BINDING STOREKEEPER PROTEIN TRANSCRIPTIONAL REGULATOR-LIKE PROTEIN"/>
    <property type="match status" value="1"/>
</dbReference>
<comment type="similarity">
    <text evidence="1">Belongs to the GeBP family.</text>
</comment>
<dbReference type="InterPro" id="IPR007592">
    <property type="entry name" value="GEBP"/>
</dbReference>
<dbReference type="AlphaFoldDB" id="A0AAV7E603"/>
<feature type="compositionally biased region" description="Low complexity" evidence="2">
    <location>
        <begin position="119"/>
        <end position="129"/>
    </location>
</feature>
<dbReference type="InterPro" id="IPR053932">
    <property type="entry name" value="GeBP-like_DBD"/>
</dbReference>
<feature type="compositionally biased region" description="Basic residues" evidence="2">
    <location>
        <begin position="268"/>
        <end position="277"/>
    </location>
</feature>